<feature type="region of interest" description="Disordered" evidence="4">
    <location>
        <begin position="108"/>
        <end position="153"/>
    </location>
</feature>
<name>K2AY54_9BACT</name>
<dbReference type="HAMAP" id="MF_00984">
    <property type="entry name" value="SSB"/>
    <property type="match status" value="1"/>
</dbReference>
<dbReference type="CDD" id="cd04496">
    <property type="entry name" value="SSB_OBF"/>
    <property type="match status" value="1"/>
</dbReference>
<dbReference type="PROSITE" id="PS50935">
    <property type="entry name" value="SSB"/>
    <property type="match status" value="1"/>
</dbReference>
<evidence type="ECO:0000256" key="3">
    <source>
        <dbReference type="PIRNR" id="PIRNR002070"/>
    </source>
</evidence>
<protein>
    <recommendedName>
        <fullName evidence="2 3">Single-stranded DNA-binding protein</fullName>
        <shortName evidence="2">SSB</shortName>
    </recommendedName>
</protein>
<organism evidence="5">
    <name type="scientific">uncultured bacterium</name>
    <name type="common">gcode 4</name>
    <dbReference type="NCBI Taxonomy" id="1234023"/>
    <lineage>
        <taxon>Bacteria</taxon>
        <taxon>environmental samples</taxon>
    </lineage>
</organism>
<dbReference type="AlphaFoldDB" id="K2AY54"/>
<dbReference type="PANTHER" id="PTHR10302">
    <property type="entry name" value="SINGLE-STRANDED DNA-BINDING PROTEIN"/>
    <property type="match status" value="1"/>
</dbReference>
<dbReference type="EMBL" id="AMFJ01021608">
    <property type="protein sequence ID" value="EKD66681.1"/>
    <property type="molecule type" value="Genomic_DNA"/>
</dbReference>
<dbReference type="InterPro" id="IPR012340">
    <property type="entry name" value="NA-bd_OB-fold"/>
</dbReference>
<evidence type="ECO:0000256" key="1">
    <source>
        <dbReference type="ARBA" id="ARBA00023125"/>
    </source>
</evidence>
<dbReference type="PANTHER" id="PTHR10302:SF27">
    <property type="entry name" value="SINGLE-STRANDED DNA-BINDING PROTEIN"/>
    <property type="match status" value="1"/>
</dbReference>
<keyword evidence="1 2" id="KW-0238">DNA-binding</keyword>
<dbReference type="PIRSF" id="PIRSF002070">
    <property type="entry name" value="SSB"/>
    <property type="match status" value="1"/>
</dbReference>
<comment type="caution">
    <text evidence="2">Lacks conserved residue(s) required for the propagation of feature annotation.</text>
</comment>
<dbReference type="InterPro" id="IPR000424">
    <property type="entry name" value="Primosome_PriB/ssb"/>
</dbReference>
<dbReference type="Gene3D" id="2.40.50.140">
    <property type="entry name" value="Nucleic acid-binding proteins"/>
    <property type="match status" value="1"/>
</dbReference>
<reference evidence="5" key="1">
    <citation type="journal article" date="2012" name="Science">
        <title>Fermentation, hydrogen, and sulfur metabolism in multiple uncultivated bacterial phyla.</title>
        <authorList>
            <person name="Wrighton K.C."/>
            <person name="Thomas B.C."/>
            <person name="Sharon I."/>
            <person name="Miller C.S."/>
            <person name="Castelle C.J."/>
            <person name="VerBerkmoes N.C."/>
            <person name="Wilkins M.J."/>
            <person name="Hettich R.L."/>
            <person name="Lipton M.S."/>
            <person name="Williams K.H."/>
            <person name="Long P.E."/>
            <person name="Banfield J.F."/>
        </authorList>
    </citation>
    <scope>NUCLEOTIDE SEQUENCE [LARGE SCALE GENOMIC DNA]</scope>
</reference>
<comment type="caution">
    <text evidence="5">The sequence shown here is derived from an EMBL/GenBank/DDBJ whole genome shotgun (WGS) entry which is preliminary data.</text>
</comment>
<proteinExistence type="inferred from homology"/>
<dbReference type="NCBIfam" id="TIGR00621">
    <property type="entry name" value="ssb"/>
    <property type="match status" value="1"/>
</dbReference>
<dbReference type="GO" id="GO:0003697">
    <property type="term" value="F:single-stranded DNA binding"/>
    <property type="evidence" value="ECO:0007669"/>
    <property type="project" value="UniProtKB-UniRule"/>
</dbReference>
<dbReference type="SUPFAM" id="SSF50249">
    <property type="entry name" value="Nucleic acid-binding proteins"/>
    <property type="match status" value="1"/>
</dbReference>
<comment type="subunit">
    <text evidence="2">Homotetramer.</text>
</comment>
<gene>
    <name evidence="5" type="ORF">ACD_49C00022G0004</name>
</gene>
<evidence type="ECO:0000256" key="4">
    <source>
        <dbReference type="SAM" id="MobiDB-lite"/>
    </source>
</evidence>
<accession>K2AY54</accession>
<sequence length="153" mass="17421">MNSLNKVQLIGNLTADPEVRQTPNGQYVANFSMATNRVWKDSAGMKQEQVEFHNIVVWGKLAEIVEQYVKKGKKIYIEWRLQTRTWEDQAGVKKYKTEVIADNVILLGAPGGKDENSDFSSRNSEMNEDVAPRKTKSTSAKKEEEINIEDIPF</sequence>
<dbReference type="GO" id="GO:0006260">
    <property type="term" value="P:DNA replication"/>
    <property type="evidence" value="ECO:0007669"/>
    <property type="project" value="InterPro"/>
</dbReference>
<dbReference type="Pfam" id="PF00436">
    <property type="entry name" value="SSB"/>
    <property type="match status" value="1"/>
</dbReference>
<evidence type="ECO:0000256" key="2">
    <source>
        <dbReference type="HAMAP-Rule" id="MF_00984"/>
    </source>
</evidence>
<dbReference type="InterPro" id="IPR011344">
    <property type="entry name" value="ssDNA-bd"/>
</dbReference>
<dbReference type="GO" id="GO:0009295">
    <property type="term" value="C:nucleoid"/>
    <property type="evidence" value="ECO:0007669"/>
    <property type="project" value="TreeGrafter"/>
</dbReference>
<evidence type="ECO:0000313" key="5">
    <source>
        <dbReference type="EMBL" id="EKD66681.1"/>
    </source>
</evidence>